<comment type="caution">
    <text evidence="4">The sequence shown here is derived from an EMBL/GenBank/DDBJ whole genome shotgun (WGS) entry which is preliminary data.</text>
</comment>
<dbReference type="InterPro" id="IPR014820">
    <property type="entry name" value="PriCT_1"/>
</dbReference>
<feature type="compositionally biased region" description="Polar residues" evidence="1">
    <location>
        <begin position="728"/>
        <end position="738"/>
    </location>
</feature>
<dbReference type="Proteomes" id="UP000029387">
    <property type="component" value="Unassembled WGS sequence"/>
</dbReference>
<reference evidence="4 5" key="1">
    <citation type="submission" date="2014-06" db="EMBL/GenBank/DDBJ databases">
        <authorList>
            <person name="Ngugi D.K."/>
            <person name="Blom J."/>
            <person name="Alam I."/>
            <person name="Rashid M."/>
            <person name="Baalawi W."/>
            <person name="Zhang G."/>
            <person name="Hikmawan T."/>
            <person name="Guan Y."/>
            <person name="Antunes A."/>
            <person name="Siam R."/>
            <person name="El-Dorry H."/>
            <person name="Bajic V."/>
            <person name="Stingl U."/>
        </authorList>
    </citation>
    <scope>NUCLEOTIDE SEQUENCE [LARGE SCALE GENOMIC DNA]</scope>
    <source>
        <strain evidence="4">SCGC AAA799-P11</strain>
    </source>
</reference>
<organism evidence="4 5">
    <name type="scientific">Marine Group I thaumarchaeote SCGC AAA799-P11</name>
    <dbReference type="NCBI Taxonomy" id="1502295"/>
    <lineage>
        <taxon>Archaea</taxon>
        <taxon>Nitrososphaerota</taxon>
        <taxon>Marine Group I</taxon>
    </lineage>
</organism>
<accession>A0A087S385</accession>
<keyword evidence="5" id="KW-1185">Reference proteome</keyword>
<evidence type="ECO:0000259" key="2">
    <source>
        <dbReference type="SMART" id="SM00942"/>
    </source>
</evidence>
<proteinExistence type="predicted"/>
<dbReference type="SMART" id="SM00943">
    <property type="entry name" value="Prim-Pol"/>
    <property type="match status" value="1"/>
</dbReference>
<dbReference type="InterPro" id="IPR015330">
    <property type="entry name" value="DNA_primase/pol_bifunc_N"/>
</dbReference>
<evidence type="ECO:0000313" key="5">
    <source>
        <dbReference type="Proteomes" id="UP000029387"/>
    </source>
</evidence>
<dbReference type="EMBL" id="JOSZ01000002">
    <property type="protein sequence ID" value="KFM20189.1"/>
    <property type="molecule type" value="Genomic_DNA"/>
</dbReference>
<evidence type="ECO:0000256" key="1">
    <source>
        <dbReference type="SAM" id="MobiDB-lite"/>
    </source>
</evidence>
<dbReference type="SMART" id="SM00942">
    <property type="entry name" value="PriCT_1"/>
    <property type="match status" value="1"/>
</dbReference>
<feature type="region of interest" description="Disordered" evidence="1">
    <location>
        <begin position="704"/>
        <end position="738"/>
    </location>
</feature>
<feature type="domain" description="DNA primase/polymerase bifunctional N-terminal" evidence="3">
    <location>
        <begin position="8"/>
        <end position="142"/>
    </location>
</feature>
<dbReference type="Pfam" id="PF08708">
    <property type="entry name" value="PriCT_1"/>
    <property type="match status" value="1"/>
</dbReference>
<gene>
    <name evidence="4" type="ORF">AAA799P11_00265</name>
</gene>
<evidence type="ECO:0000313" key="4">
    <source>
        <dbReference type="EMBL" id="KFM20189.1"/>
    </source>
</evidence>
<evidence type="ECO:0000259" key="3">
    <source>
        <dbReference type="SMART" id="SM00943"/>
    </source>
</evidence>
<dbReference type="Pfam" id="PF09250">
    <property type="entry name" value="Prim-Pol"/>
    <property type="match status" value="1"/>
</dbReference>
<feature type="domain" description="Primase C-terminal 1" evidence="2">
    <location>
        <begin position="181"/>
        <end position="245"/>
    </location>
</feature>
<sequence>MTLRDEIINNLREYGLKIFPLRDKRPAKSNWQDLDENVPDGTPFGISLGGDTKVFVIDVDDNSLLPHFTQFVEKTYCVKTGRGFHIYVLANTLPFSNRQLKNKKGQGIDLKTTGGFVVGESSEHYDKTSNGLYVKSGKKYELLSKDRKINPINYETELKPILKKLGFELEKKSIKERQGDAIRNGVSKGNRNNALFVLACNTLKTVKDPELSFNHILTINEKSLEPLPRDEIDQLFQSATVTVQEEIEESNSKFKIDRKEYQILDEEPQELRAITLDQNNTRHILVYLPTKVIENGLTTYDAKAYIVSNGVNGKQLTPLEDEELQKKYLNNLYSSFKPLGGKWKNQDIQVCLGSNDKVNPEELFDDMLTLERRYFENQYDYDYYFEVLWKTHTYFYTLFEITPYNDYTGMKNVGKTKRLNYNQKICYNGIVSGDSSLSSVFRTIQGTGATLLLDETENLKGGKDDRTDFENLLRNGFSKNGQVTRAKETTKKDFEPISFSVFSPKAFGHIKGFDNVLADRNIQTKLVRTTNKKIADSEPDEREEPLIYKIRERLYRLWLDYGEELYELIPEARQLIKELSGREMKLWLPIVTVALFYEKHGVEKLIEKIKEKMLTTSEDKKISDLEDNDDFRILTTLQNTNTVPVYSRELYSHINQELEKQFNLEKKPDKELKESLERLGFRCRRTNKAVEWLNVTPEKIQEAKERVGLVKPTQTTLSESDSTHENDQSVGNVGSVAQ</sequence>
<name>A0A087S385_9ARCH</name>
<protein>
    <submittedName>
        <fullName evidence="4">Primase 1 protein</fullName>
    </submittedName>
</protein>
<dbReference type="SUPFAM" id="SSF56747">
    <property type="entry name" value="Prim-pol domain"/>
    <property type="match status" value="1"/>
</dbReference>
<dbReference type="AlphaFoldDB" id="A0A087S385"/>